<keyword evidence="2" id="KW-1133">Transmembrane helix</keyword>
<dbReference type="AlphaFoldDB" id="A0A238F382"/>
<dbReference type="PANTHER" id="PTHR37848">
    <property type="entry name" value="EXPRESSED PROTEIN"/>
    <property type="match status" value="1"/>
</dbReference>
<keyword evidence="2" id="KW-0472">Membrane</keyword>
<dbReference type="OrthoDB" id="203796at2759"/>
<accession>A0A238F382</accession>
<evidence type="ECO:0000256" key="2">
    <source>
        <dbReference type="SAM" id="Phobius"/>
    </source>
</evidence>
<feature type="region of interest" description="Disordered" evidence="1">
    <location>
        <begin position="22"/>
        <end position="136"/>
    </location>
</feature>
<sequence length="614" mass="68963">MTIVDPSHPKLIIEFMLQAQMASTGPQGEASDADFEGLPSYSQVASTSSPHGNASSSSASGSGPTPAPINPFANPLTPQSTSSTYAPEPLSSLNPEARKKLAEEAQASGRSIDDYGFLPQNPSGPNPTPPDSTLPTFESEELASRFPYSIDSRGNISTYSSKLNHNPSALSRFLKLHAESPPSLTIHVRGSHTEARVERRTEQDRHGKIRSREVEVREEIEDFEFYIDASEYVEQGLGEGGVKGLLYQVGGWEPAYRGGNWRIVEKSQEELDGTVQRGDHESTAQPISLPSSTTSTSVPSHPRPSKNGRWKRISLRQVHAFWRQFQQRAQNGLPSFVHPASLVDLQDDEDRSNVDQLDHPALMFRSHWVDLVETHASVAYGLTKSSRLPLPSPTYDVLIREREERDRQVREVVEQYCRCRSVWKELKVQKEVFGWNLQLLESSIRSILQTEYQPLHPTGTIQISIQLRPTEILIRPENWISRILSSVWYIKIILSVLTVYPILYLLSYFLSHRFHNLRVAFPLTRWRRIPNLDPGADIETARSVAQALRSNRTRGEVRVAKLPSVSVFDDESEPGQVGWVALIGVEETEAVSRWQMALREGVKRGVRGRKLTII</sequence>
<evidence type="ECO:0000256" key="1">
    <source>
        <dbReference type="SAM" id="MobiDB-lite"/>
    </source>
</evidence>
<feature type="region of interest" description="Disordered" evidence="1">
    <location>
        <begin position="271"/>
        <end position="309"/>
    </location>
</feature>
<feature type="transmembrane region" description="Helical" evidence="2">
    <location>
        <begin position="488"/>
        <end position="510"/>
    </location>
</feature>
<protein>
    <submittedName>
        <fullName evidence="3">BQ2448_5086 protein</fullName>
    </submittedName>
</protein>
<evidence type="ECO:0000313" key="4">
    <source>
        <dbReference type="Proteomes" id="UP000198372"/>
    </source>
</evidence>
<reference evidence="4" key="1">
    <citation type="submission" date="2016-09" db="EMBL/GenBank/DDBJ databases">
        <authorList>
            <person name="Jeantristanb JTB J.-T."/>
            <person name="Ricardo R."/>
        </authorList>
    </citation>
    <scope>NUCLEOTIDE SEQUENCE [LARGE SCALE GENOMIC DNA]</scope>
</reference>
<dbReference type="PANTHER" id="PTHR37848:SF1">
    <property type="entry name" value="SUN DOMAIN-CONTAINING PROTEIN"/>
    <property type="match status" value="1"/>
</dbReference>
<proteinExistence type="predicted"/>
<keyword evidence="4" id="KW-1185">Reference proteome</keyword>
<feature type="compositionally biased region" description="Pro residues" evidence="1">
    <location>
        <begin position="122"/>
        <end position="132"/>
    </location>
</feature>
<evidence type="ECO:0000313" key="3">
    <source>
        <dbReference type="EMBL" id="SCV67475.1"/>
    </source>
</evidence>
<dbReference type="EMBL" id="FMSP01000002">
    <property type="protein sequence ID" value="SCV67475.1"/>
    <property type="molecule type" value="Genomic_DNA"/>
</dbReference>
<name>A0A238F382_9BASI</name>
<keyword evidence="2" id="KW-0812">Transmembrane</keyword>
<feature type="compositionally biased region" description="Polar residues" evidence="1">
    <location>
        <begin position="76"/>
        <end position="85"/>
    </location>
</feature>
<gene>
    <name evidence="3" type="ORF">BQ2448_5086</name>
</gene>
<feature type="compositionally biased region" description="Low complexity" evidence="1">
    <location>
        <begin position="286"/>
        <end position="300"/>
    </location>
</feature>
<organism evidence="3 4">
    <name type="scientific">Microbotryum intermedium</name>
    <dbReference type="NCBI Taxonomy" id="269621"/>
    <lineage>
        <taxon>Eukaryota</taxon>
        <taxon>Fungi</taxon>
        <taxon>Dikarya</taxon>
        <taxon>Basidiomycota</taxon>
        <taxon>Pucciniomycotina</taxon>
        <taxon>Microbotryomycetes</taxon>
        <taxon>Microbotryales</taxon>
        <taxon>Microbotryaceae</taxon>
        <taxon>Microbotryum</taxon>
    </lineage>
</organism>
<feature type="compositionally biased region" description="Low complexity" evidence="1">
    <location>
        <begin position="45"/>
        <end position="64"/>
    </location>
</feature>
<dbReference type="Proteomes" id="UP000198372">
    <property type="component" value="Unassembled WGS sequence"/>
</dbReference>